<accession>H6BW86</accession>
<protein>
    <submittedName>
        <fullName evidence="2">Uncharacterized protein</fullName>
    </submittedName>
</protein>
<dbReference type="RefSeq" id="XP_009155647.1">
    <property type="nucleotide sequence ID" value="XM_009157399.1"/>
</dbReference>
<organism evidence="2 3">
    <name type="scientific">Exophiala dermatitidis (strain ATCC 34100 / CBS 525.76 / NIH/UT8656)</name>
    <name type="common">Black yeast</name>
    <name type="synonym">Wangiella dermatitidis</name>
    <dbReference type="NCBI Taxonomy" id="858893"/>
    <lineage>
        <taxon>Eukaryota</taxon>
        <taxon>Fungi</taxon>
        <taxon>Dikarya</taxon>
        <taxon>Ascomycota</taxon>
        <taxon>Pezizomycotina</taxon>
        <taxon>Eurotiomycetes</taxon>
        <taxon>Chaetothyriomycetidae</taxon>
        <taxon>Chaetothyriales</taxon>
        <taxon>Herpotrichiellaceae</taxon>
        <taxon>Exophiala</taxon>
    </lineage>
</organism>
<keyword evidence="3" id="KW-1185">Reference proteome</keyword>
<dbReference type="InParanoid" id="H6BW86"/>
<gene>
    <name evidence="2" type="ORF">HMPREF1120_03336</name>
</gene>
<dbReference type="Proteomes" id="UP000007304">
    <property type="component" value="Unassembled WGS sequence"/>
</dbReference>
<evidence type="ECO:0000313" key="2">
    <source>
        <dbReference type="EMBL" id="EHY55186.1"/>
    </source>
</evidence>
<keyword evidence="1" id="KW-1133">Transmembrane helix</keyword>
<dbReference type="HOGENOM" id="CLU_2038067_0_0_1"/>
<evidence type="ECO:0000256" key="1">
    <source>
        <dbReference type="SAM" id="Phobius"/>
    </source>
</evidence>
<proteinExistence type="predicted"/>
<dbReference type="EMBL" id="JH226132">
    <property type="protein sequence ID" value="EHY55186.1"/>
    <property type="molecule type" value="Genomic_DNA"/>
</dbReference>
<dbReference type="AlphaFoldDB" id="H6BW86"/>
<evidence type="ECO:0000313" key="3">
    <source>
        <dbReference type="Proteomes" id="UP000007304"/>
    </source>
</evidence>
<dbReference type="VEuPathDB" id="FungiDB:HMPREF1120_03336"/>
<sequence>MLISVSVLFTISIVVFGFGFDFDLDFAFDFVLGLLLGIIFVRDETSFISKLFSSAEAVAVTFTISTEVGVGTMEPLRMVVRWRCTFLAIADHHVLEQCGLMRPLLLKLMTGGFEAYRRRIV</sequence>
<dbReference type="GeneID" id="20307975"/>
<feature type="transmembrane region" description="Helical" evidence="1">
    <location>
        <begin position="27"/>
        <end position="43"/>
    </location>
</feature>
<keyword evidence="1" id="KW-0472">Membrane</keyword>
<reference evidence="2" key="1">
    <citation type="submission" date="2011-07" db="EMBL/GenBank/DDBJ databases">
        <title>The Genome Sequence of Exophiala (Wangiella) dermatitidis NIH/UT8656.</title>
        <authorList>
            <consortium name="The Broad Institute Genome Sequencing Platform"/>
            <person name="Cuomo C."/>
            <person name="Wang Z."/>
            <person name="Hunicke-Smith S."/>
            <person name="Szanislo P.J."/>
            <person name="Earl A."/>
            <person name="Young S.K."/>
            <person name="Zeng Q."/>
            <person name="Gargeya S."/>
            <person name="Fitzgerald M."/>
            <person name="Haas B."/>
            <person name="Abouelleil A."/>
            <person name="Alvarado L."/>
            <person name="Arachchi H.M."/>
            <person name="Berlin A."/>
            <person name="Brown A."/>
            <person name="Chapman S.B."/>
            <person name="Chen Z."/>
            <person name="Dunbar C."/>
            <person name="Freedman E."/>
            <person name="Gearin G."/>
            <person name="Gellesch M."/>
            <person name="Goldberg J."/>
            <person name="Griggs A."/>
            <person name="Gujja S."/>
            <person name="Heiman D."/>
            <person name="Howarth C."/>
            <person name="Larson L."/>
            <person name="Lui A."/>
            <person name="MacDonald P.J.P."/>
            <person name="Montmayeur A."/>
            <person name="Murphy C."/>
            <person name="Neiman D."/>
            <person name="Pearson M."/>
            <person name="Priest M."/>
            <person name="Roberts A."/>
            <person name="Saif S."/>
            <person name="Shea T."/>
            <person name="Shenoy N."/>
            <person name="Sisk P."/>
            <person name="Stolte C."/>
            <person name="Sykes S."/>
            <person name="Wortman J."/>
            <person name="Nusbaum C."/>
            <person name="Birren B."/>
        </authorList>
    </citation>
    <scope>NUCLEOTIDE SEQUENCE</scope>
    <source>
        <strain evidence="2">NIH/UT8656</strain>
    </source>
</reference>
<keyword evidence="1" id="KW-0812">Transmembrane</keyword>
<name>H6BW86_EXODN</name>